<evidence type="ECO:0000256" key="2">
    <source>
        <dbReference type="ARBA" id="ARBA00022448"/>
    </source>
</evidence>
<dbReference type="InterPro" id="IPR023996">
    <property type="entry name" value="TonB-dep_OMP_SusC/RagA"/>
</dbReference>
<name>A0AAE3IJY8_9BACT</name>
<evidence type="ECO:0000256" key="6">
    <source>
        <dbReference type="ARBA" id="ARBA00023136"/>
    </source>
</evidence>
<feature type="signal peptide" evidence="10">
    <location>
        <begin position="1"/>
        <end position="22"/>
    </location>
</feature>
<evidence type="ECO:0000256" key="1">
    <source>
        <dbReference type="ARBA" id="ARBA00004571"/>
    </source>
</evidence>
<keyword evidence="3 8" id="KW-1134">Transmembrane beta strand</keyword>
<dbReference type="InterPro" id="IPR039426">
    <property type="entry name" value="TonB-dep_rcpt-like"/>
</dbReference>
<feature type="domain" description="TonB-dependent receptor plug" evidence="12">
    <location>
        <begin position="132"/>
        <end position="254"/>
    </location>
</feature>
<dbReference type="Proteomes" id="UP001209317">
    <property type="component" value="Unassembled WGS sequence"/>
</dbReference>
<sequence>MKKCTQFMAVLLILFSTGSLYAQQRVSTTGKVLSEDGTQLESTTITVVNVNTGAVTHTISDSIGVFTIGGLVPSQKYNLFFEHVGYEKDSLMNLSFSQTENSALLIRMRPDASSALGDIVVTALGIKRSEKALSYNVQQIKQDELTTVKDANFVNSLNGKVAGVTINRSSSGIGGATKVVMRGTKSIVGNNNVLYVIDGMPVGNSSRGDVSSEFSGPAGGEGISDLNPEDIESISVLTGPSAAALYGAAAANGVMLINTRRGAEGRLRVNFSSNNEFLSPLIMPEFQNKYGNRAGEYRSWGDSLVTPSSFNPKDFFRRGYNTINSLNLSTGTTTNQTFFSVASTNSQGIIPNNEYYRYNFTIRNTATMLNDKLHTDFGASYILQGDQNMLSQGRYFNPLLPLYLFPRGEDFENVKIFERYDAERRFPVQYWPYGDQGLSFENPYWTVNREMFISDKTRYMLHARAQYDILSWMNIAGRVRVDNTNSVIQRKLYASTLQLFTNSSKGSYHKTDETYKQTYADVMLNINKRFTGGISLTANVGSSFEDHYTTGVNIGGRLFTVPNLFSANNFDPSQPGAGETYLRTRNIAAFASAELGWKNRLFLTTTGRTDWASQLVSNGKTTPIFYPSIGLSGILSDMIDMPDFISYLKARGSYTEVGSPISQVGITPGTVTDPMSGGTITPISTYPYPDFKPERTKSYEFGINSRFLNNKISFDATLYQSNTYNQTFLASMSAASGYSGFYVQAGNVRNRGVEMALGYKDNFGGFEYSTNFTFTKNLNKIIEMVHNFRNPIDSSLVTFTELTLQEAGGVYIREGYSMSDIFVQGILERGRDGHLIPEGNGFKVDRSQRIKVGSVDPDFSLGWRNDLSFKNVSLGALVTGRFGGVVTSQTQAFMDAYGVSKVSADARDNGGVEINGVKYNPERYYNTVGGQSLGGYYVYDATIVKLQELSLSYSLPKKWLGNIFTNASVGLIGRNLFIFYRKAPYDPEMTSSTGTYNRGDYFMPPSLRSLGFSLKVSL</sequence>
<protein>
    <submittedName>
        <fullName evidence="13">SusC/RagA family TonB-linked outer membrane protein</fullName>
    </submittedName>
</protein>
<evidence type="ECO:0000313" key="13">
    <source>
        <dbReference type="EMBL" id="MCU7693054.1"/>
    </source>
</evidence>
<evidence type="ECO:0000259" key="12">
    <source>
        <dbReference type="Pfam" id="PF07715"/>
    </source>
</evidence>
<keyword evidence="14" id="KW-1185">Reference proteome</keyword>
<dbReference type="RefSeq" id="WP_263036542.1">
    <property type="nucleotide sequence ID" value="NZ_JAOTPL010000001.1"/>
</dbReference>
<evidence type="ECO:0000256" key="9">
    <source>
        <dbReference type="RuleBase" id="RU003357"/>
    </source>
</evidence>
<evidence type="ECO:0000256" key="3">
    <source>
        <dbReference type="ARBA" id="ARBA00022452"/>
    </source>
</evidence>
<dbReference type="AlphaFoldDB" id="A0AAE3IJY8"/>
<organism evidence="13 14">
    <name type="scientific">Haoranjiania flava</name>
    <dbReference type="NCBI Taxonomy" id="1856322"/>
    <lineage>
        <taxon>Bacteria</taxon>
        <taxon>Pseudomonadati</taxon>
        <taxon>Bacteroidota</taxon>
        <taxon>Chitinophagia</taxon>
        <taxon>Chitinophagales</taxon>
        <taxon>Chitinophagaceae</taxon>
        <taxon>Haoranjiania</taxon>
    </lineage>
</organism>
<keyword evidence="7 8" id="KW-0998">Cell outer membrane</keyword>
<keyword evidence="5 9" id="KW-0798">TonB box</keyword>
<gene>
    <name evidence="13" type="ORF">OD355_00835</name>
</gene>
<evidence type="ECO:0000259" key="11">
    <source>
        <dbReference type="Pfam" id="PF00593"/>
    </source>
</evidence>
<reference evidence="13" key="1">
    <citation type="submission" date="2022-10" db="EMBL/GenBank/DDBJ databases">
        <authorList>
            <person name="Kim H.S."/>
            <person name="Kim J.-S."/>
            <person name="Suh M.K."/>
            <person name="Eom M.K."/>
            <person name="Lee J.-S."/>
        </authorList>
    </citation>
    <scope>NUCLEOTIDE SEQUENCE</scope>
    <source>
        <strain evidence="13">LIP-5</strain>
    </source>
</reference>
<keyword evidence="4 8" id="KW-0812">Transmembrane</keyword>
<feature type="domain" description="TonB-dependent receptor-like beta-barrel" evidence="11">
    <location>
        <begin position="417"/>
        <end position="968"/>
    </location>
</feature>
<dbReference type="GO" id="GO:0009279">
    <property type="term" value="C:cell outer membrane"/>
    <property type="evidence" value="ECO:0007669"/>
    <property type="project" value="UniProtKB-SubCell"/>
</dbReference>
<feature type="chain" id="PRO_5042076242" evidence="10">
    <location>
        <begin position="23"/>
        <end position="1018"/>
    </location>
</feature>
<proteinExistence type="inferred from homology"/>
<dbReference type="InterPro" id="IPR036942">
    <property type="entry name" value="Beta-barrel_TonB_sf"/>
</dbReference>
<keyword evidence="2 8" id="KW-0813">Transport</keyword>
<dbReference type="Pfam" id="PF00593">
    <property type="entry name" value="TonB_dep_Rec_b-barrel"/>
    <property type="match status" value="1"/>
</dbReference>
<dbReference type="InterPro" id="IPR008969">
    <property type="entry name" value="CarboxyPept-like_regulatory"/>
</dbReference>
<dbReference type="SUPFAM" id="SSF56935">
    <property type="entry name" value="Porins"/>
    <property type="match status" value="1"/>
</dbReference>
<dbReference type="PROSITE" id="PS52016">
    <property type="entry name" value="TONB_DEPENDENT_REC_3"/>
    <property type="match status" value="1"/>
</dbReference>
<comment type="subcellular location">
    <subcellularLocation>
        <location evidence="1 8">Cell outer membrane</location>
        <topology evidence="1 8">Multi-pass membrane protein</topology>
    </subcellularLocation>
</comment>
<evidence type="ECO:0000313" key="14">
    <source>
        <dbReference type="Proteomes" id="UP001209317"/>
    </source>
</evidence>
<dbReference type="InterPro" id="IPR023997">
    <property type="entry name" value="TonB-dep_OMP_SusC/RagA_CS"/>
</dbReference>
<dbReference type="Pfam" id="PF13620">
    <property type="entry name" value="CarboxypepD_reg"/>
    <property type="match status" value="1"/>
</dbReference>
<evidence type="ECO:0000256" key="5">
    <source>
        <dbReference type="ARBA" id="ARBA00023077"/>
    </source>
</evidence>
<dbReference type="NCBIfam" id="TIGR04057">
    <property type="entry name" value="SusC_RagA_signa"/>
    <property type="match status" value="1"/>
</dbReference>
<evidence type="ECO:0000256" key="10">
    <source>
        <dbReference type="SAM" id="SignalP"/>
    </source>
</evidence>
<dbReference type="Gene3D" id="2.170.130.10">
    <property type="entry name" value="TonB-dependent receptor, plug domain"/>
    <property type="match status" value="1"/>
</dbReference>
<evidence type="ECO:0000256" key="4">
    <source>
        <dbReference type="ARBA" id="ARBA00022692"/>
    </source>
</evidence>
<dbReference type="SUPFAM" id="SSF49464">
    <property type="entry name" value="Carboxypeptidase regulatory domain-like"/>
    <property type="match status" value="1"/>
</dbReference>
<evidence type="ECO:0000256" key="7">
    <source>
        <dbReference type="ARBA" id="ARBA00023237"/>
    </source>
</evidence>
<accession>A0AAE3IJY8</accession>
<evidence type="ECO:0000256" key="8">
    <source>
        <dbReference type="PROSITE-ProRule" id="PRU01360"/>
    </source>
</evidence>
<dbReference type="InterPro" id="IPR012910">
    <property type="entry name" value="Plug_dom"/>
</dbReference>
<comment type="similarity">
    <text evidence="8 9">Belongs to the TonB-dependent receptor family.</text>
</comment>
<dbReference type="Pfam" id="PF07715">
    <property type="entry name" value="Plug"/>
    <property type="match status" value="1"/>
</dbReference>
<dbReference type="Gene3D" id="2.40.170.20">
    <property type="entry name" value="TonB-dependent receptor, beta-barrel domain"/>
    <property type="match status" value="1"/>
</dbReference>
<dbReference type="EMBL" id="JAOTPL010000001">
    <property type="protein sequence ID" value="MCU7693054.1"/>
    <property type="molecule type" value="Genomic_DNA"/>
</dbReference>
<dbReference type="InterPro" id="IPR037066">
    <property type="entry name" value="Plug_dom_sf"/>
</dbReference>
<dbReference type="NCBIfam" id="TIGR04056">
    <property type="entry name" value="OMP_RagA_SusC"/>
    <property type="match status" value="1"/>
</dbReference>
<comment type="caution">
    <text evidence="13">The sequence shown here is derived from an EMBL/GenBank/DDBJ whole genome shotgun (WGS) entry which is preliminary data.</text>
</comment>
<keyword evidence="10" id="KW-0732">Signal</keyword>
<dbReference type="InterPro" id="IPR000531">
    <property type="entry name" value="Beta-barrel_TonB"/>
</dbReference>
<keyword evidence="6 8" id="KW-0472">Membrane</keyword>